<accession>I2GRV6</accession>
<dbReference type="Proteomes" id="UP000009309">
    <property type="component" value="Unassembled WGS sequence"/>
</dbReference>
<dbReference type="RefSeq" id="WP_009285199.1">
    <property type="nucleotide sequence ID" value="NZ_CAIT01000009.1"/>
</dbReference>
<name>I2GRV6_9BACT</name>
<dbReference type="STRING" id="1185876.BN8_06014"/>
<keyword evidence="2" id="KW-1185">Reference proteome</keyword>
<comment type="caution">
    <text evidence="1">The sequence shown here is derived from an EMBL/GenBank/DDBJ whole genome shotgun (WGS) entry which is preliminary data.</text>
</comment>
<evidence type="ECO:0000313" key="1">
    <source>
        <dbReference type="EMBL" id="CCH56634.1"/>
    </source>
</evidence>
<dbReference type="AlphaFoldDB" id="I2GRV6"/>
<dbReference type="EMBL" id="CAIT01000009">
    <property type="protein sequence ID" value="CCH56634.1"/>
    <property type="molecule type" value="Genomic_DNA"/>
</dbReference>
<reference evidence="1 2" key="1">
    <citation type="journal article" date="2012" name="J. Bacteriol.">
        <title>Genome Sequence of the Filamentous Bacterium Fibrisoma limi BUZ 3T.</title>
        <authorList>
            <person name="Filippini M."/>
            <person name="Qi W."/>
            <person name="Jaenicke S."/>
            <person name="Goesmann A."/>
            <person name="Smits T.H."/>
            <person name="Bagheri H.C."/>
        </authorList>
    </citation>
    <scope>NUCLEOTIDE SEQUENCE [LARGE SCALE GENOMIC DNA]</scope>
    <source>
        <strain evidence="2">BUZ 3T</strain>
    </source>
</reference>
<gene>
    <name evidence="1" type="ORF">BN8_06014</name>
</gene>
<dbReference type="eggNOG" id="ENOG5032JAR">
    <property type="taxonomic scope" value="Bacteria"/>
</dbReference>
<dbReference type="OrthoDB" id="1493972at2"/>
<proteinExistence type="predicted"/>
<evidence type="ECO:0000313" key="2">
    <source>
        <dbReference type="Proteomes" id="UP000009309"/>
    </source>
</evidence>
<sequence length="155" mass="17282">MKQILSLIAVSTTLLACQPETSQNTANSAGNPLIGTWRLVKGTLIEKGDTLVTDYTKQRSFIKVINDTHFAFLLHDLTKGKDSTAVFTAGGGPYSLKDNAYTEHLEYCSDRGWEGHDFPFMITIREDTLVQQGVEKVEKAGIDRINIEQYVKVKN</sequence>
<protein>
    <recommendedName>
        <fullName evidence="3">Lipocalin-like domain-containing protein</fullName>
    </recommendedName>
</protein>
<dbReference type="PROSITE" id="PS51257">
    <property type="entry name" value="PROKAR_LIPOPROTEIN"/>
    <property type="match status" value="1"/>
</dbReference>
<organism evidence="1 2">
    <name type="scientific">Fibrisoma limi BUZ 3</name>
    <dbReference type="NCBI Taxonomy" id="1185876"/>
    <lineage>
        <taxon>Bacteria</taxon>
        <taxon>Pseudomonadati</taxon>
        <taxon>Bacteroidota</taxon>
        <taxon>Cytophagia</taxon>
        <taxon>Cytophagales</taxon>
        <taxon>Spirosomataceae</taxon>
        <taxon>Fibrisoma</taxon>
    </lineage>
</organism>
<evidence type="ECO:0008006" key="3">
    <source>
        <dbReference type="Google" id="ProtNLM"/>
    </source>
</evidence>
<dbReference type="Gene3D" id="2.40.128.490">
    <property type="entry name" value="Uncharacterised protein PF14869, DUF4488"/>
    <property type="match status" value="1"/>
</dbReference>